<evidence type="ECO:0000256" key="4">
    <source>
        <dbReference type="ARBA" id="ARBA00022989"/>
    </source>
</evidence>
<protein>
    <submittedName>
        <fullName evidence="9">FtsX-like permease family protein</fullName>
    </submittedName>
</protein>
<accession>A0ABS5VRC6</accession>
<keyword evidence="5 6" id="KW-0472">Membrane</keyword>
<keyword evidence="10" id="KW-1185">Reference proteome</keyword>
<evidence type="ECO:0000259" key="8">
    <source>
        <dbReference type="Pfam" id="PF12704"/>
    </source>
</evidence>
<dbReference type="PANTHER" id="PTHR43738:SF2">
    <property type="entry name" value="ABC TRANSPORTER PERMEASE"/>
    <property type="match status" value="1"/>
</dbReference>
<evidence type="ECO:0000313" key="9">
    <source>
        <dbReference type="EMBL" id="MBT1704005.1"/>
    </source>
</evidence>
<proteinExistence type="predicted"/>
<feature type="transmembrane region" description="Helical" evidence="6">
    <location>
        <begin position="294"/>
        <end position="314"/>
    </location>
</feature>
<evidence type="ECO:0000256" key="5">
    <source>
        <dbReference type="ARBA" id="ARBA00023136"/>
    </source>
</evidence>
<feature type="transmembrane region" description="Helical" evidence="6">
    <location>
        <begin position="20"/>
        <end position="38"/>
    </location>
</feature>
<feature type="domain" description="MacB-like periplasmic core" evidence="8">
    <location>
        <begin position="18"/>
        <end position="204"/>
    </location>
</feature>
<sequence>MNLFSLVWNYLKARPLNTVLNIILLSLGIAVITILLIFNKQLEENITRNAKGIDLVVGAKGSPLQLILCNIFHMDFPTGNINLAEAEKIAKNRLVKKAIPLALGDSYQGFRIIGTTIDYPQLYEAEVREGGWYKEVMEVTIGANVAAQLQLRLNDEFTSTHGLSADGHSHDAMHFKVKGILQKSQSVIDNLIFTSVQSIWKVHEEHEEEEHGEEEKAHDYVAVTNSSLLVPGVEAGDTTKEITSMLIRYRSPMGAIQLPRFVNSQSTMQAASPAFETARLFSIMGVGLNILNGFAFVLIFISGLSIFIALYNSLKERRYDLAIMRSMGATKQKLFVSVILEGVLLTFFGALAGLILGHLVVTLLGNMLEETQKAGINGLVFYVDEWIILVGSLLLGLVSSVIPAFQAYRTDISKVLAGN</sequence>
<evidence type="ECO:0000259" key="7">
    <source>
        <dbReference type="Pfam" id="PF02687"/>
    </source>
</evidence>
<dbReference type="InterPro" id="IPR025857">
    <property type="entry name" value="MacB_PCD"/>
</dbReference>
<name>A0ABS5VRC6_9BACT</name>
<keyword evidence="4 6" id="KW-1133">Transmembrane helix</keyword>
<dbReference type="InterPro" id="IPR003838">
    <property type="entry name" value="ABC3_permease_C"/>
</dbReference>
<dbReference type="RefSeq" id="WP_254153967.1">
    <property type="nucleotide sequence ID" value="NZ_JAHESD010000023.1"/>
</dbReference>
<gene>
    <name evidence="9" type="ORF">KK060_11990</name>
</gene>
<dbReference type="Pfam" id="PF12704">
    <property type="entry name" value="MacB_PCD"/>
    <property type="match status" value="1"/>
</dbReference>
<reference evidence="9 10" key="1">
    <citation type="submission" date="2021-05" db="EMBL/GenBank/DDBJ databases">
        <title>A Polyphasic approach of four new species of the genus Ohtaekwangia: Ohtaekwangia histidinii sp. nov., Ohtaekwangia cretensis sp. nov., Ohtaekwangia indiensis sp. nov., Ohtaekwangia reichenbachii sp. nov. from diverse environment.</title>
        <authorList>
            <person name="Octaviana S."/>
        </authorList>
    </citation>
    <scope>NUCLEOTIDE SEQUENCE [LARGE SCALE GENOMIC DNA]</scope>
    <source>
        <strain evidence="9 10">PWU20</strain>
    </source>
</reference>
<comment type="caution">
    <text evidence="9">The sequence shown here is derived from an EMBL/GenBank/DDBJ whole genome shotgun (WGS) entry which is preliminary data.</text>
</comment>
<feature type="transmembrane region" description="Helical" evidence="6">
    <location>
        <begin position="386"/>
        <end position="405"/>
    </location>
</feature>
<dbReference type="InterPro" id="IPR051125">
    <property type="entry name" value="ABC-4/HrtB_transporter"/>
</dbReference>
<feature type="domain" description="ABC3 transporter permease C-terminal" evidence="7">
    <location>
        <begin position="293"/>
        <end position="411"/>
    </location>
</feature>
<dbReference type="Pfam" id="PF02687">
    <property type="entry name" value="FtsX"/>
    <property type="match status" value="1"/>
</dbReference>
<dbReference type="PANTHER" id="PTHR43738">
    <property type="entry name" value="ABC TRANSPORTER, MEMBRANE PROTEIN"/>
    <property type="match status" value="1"/>
</dbReference>
<feature type="transmembrane region" description="Helical" evidence="6">
    <location>
        <begin position="334"/>
        <end position="361"/>
    </location>
</feature>
<evidence type="ECO:0000256" key="6">
    <source>
        <dbReference type="SAM" id="Phobius"/>
    </source>
</evidence>
<comment type="subcellular location">
    <subcellularLocation>
        <location evidence="1">Cell membrane</location>
        <topology evidence="1">Multi-pass membrane protein</topology>
    </subcellularLocation>
</comment>
<evidence type="ECO:0000313" key="10">
    <source>
        <dbReference type="Proteomes" id="UP000772618"/>
    </source>
</evidence>
<dbReference type="EMBL" id="JAHESD010000023">
    <property type="protein sequence ID" value="MBT1704005.1"/>
    <property type="molecule type" value="Genomic_DNA"/>
</dbReference>
<organism evidence="9 10">
    <name type="scientific">Chryseosolibacter indicus</name>
    <dbReference type="NCBI Taxonomy" id="2782351"/>
    <lineage>
        <taxon>Bacteria</taxon>
        <taxon>Pseudomonadati</taxon>
        <taxon>Bacteroidota</taxon>
        <taxon>Cytophagia</taxon>
        <taxon>Cytophagales</taxon>
        <taxon>Chryseotaleaceae</taxon>
        <taxon>Chryseosolibacter</taxon>
    </lineage>
</organism>
<dbReference type="Proteomes" id="UP000772618">
    <property type="component" value="Unassembled WGS sequence"/>
</dbReference>
<evidence type="ECO:0000256" key="1">
    <source>
        <dbReference type="ARBA" id="ARBA00004651"/>
    </source>
</evidence>
<keyword evidence="3 6" id="KW-0812">Transmembrane</keyword>
<evidence type="ECO:0000256" key="3">
    <source>
        <dbReference type="ARBA" id="ARBA00022692"/>
    </source>
</evidence>
<evidence type="ECO:0000256" key="2">
    <source>
        <dbReference type="ARBA" id="ARBA00022475"/>
    </source>
</evidence>
<keyword evidence="2" id="KW-1003">Cell membrane</keyword>